<dbReference type="Pfam" id="PF00155">
    <property type="entry name" value="Aminotran_1_2"/>
    <property type="match status" value="1"/>
</dbReference>
<dbReference type="SUPFAM" id="SSF53383">
    <property type="entry name" value="PLP-dependent transferases"/>
    <property type="match status" value="1"/>
</dbReference>
<dbReference type="InterPro" id="IPR000524">
    <property type="entry name" value="Tscrpt_reg_HTH_GntR"/>
</dbReference>
<dbReference type="InterPro" id="IPR015424">
    <property type="entry name" value="PyrdxlP-dep_Trfase"/>
</dbReference>
<dbReference type="GO" id="GO:0003677">
    <property type="term" value="F:DNA binding"/>
    <property type="evidence" value="ECO:0007669"/>
    <property type="project" value="UniProtKB-KW"/>
</dbReference>
<evidence type="ECO:0000313" key="8">
    <source>
        <dbReference type="Proteomes" id="UP000565723"/>
    </source>
</evidence>
<dbReference type="PROSITE" id="PS50949">
    <property type="entry name" value="HTH_GNTR"/>
    <property type="match status" value="1"/>
</dbReference>
<evidence type="ECO:0000256" key="1">
    <source>
        <dbReference type="ARBA" id="ARBA00005384"/>
    </source>
</evidence>
<evidence type="ECO:0000259" key="6">
    <source>
        <dbReference type="PROSITE" id="PS50949"/>
    </source>
</evidence>
<organism evidence="7 8">
    <name type="scientific">Ruegeria pomeroyi</name>
    <dbReference type="NCBI Taxonomy" id="89184"/>
    <lineage>
        <taxon>Bacteria</taxon>
        <taxon>Pseudomonadati</taxon>
        <taxon>Pseudomonadota</taxon>
        <taxon>Alphaproteobacteria</taxon>
        <taxon>Rhodobacterales</taxon>
        <taxon>Roseobacteraceae</taxon>
        <taxon>Ruegeria</taxon>
    </lineage>
</organism>
<evidence type="ECO:0000256" key="5">
    <source>
        <dbReference type="ARBA" id="ARBA00023163"/>
    </source>
</evidence>
<dbReference type="GO" id="GO:0003700">
    <property type="term" value="F:DNA-binding transcription factor activity"/>
    <property type="evidence" value="ECO:0007669"/>
    <property type="project" value="InterPro"/>
</dbReference>
<dbReference type="RefSeq" id="WP_011048875.1">
    <property type="nucleotide sequence ID" value="NZ_CP076685.1"/>
</dbReference>
<dbReference type="SUPFAM" id="SSF46785">
    <property type="entry name" value="Winged helix' DNA-binding domain"/>
    <property type="match status" value="1"/>
</dbReference>
<keyword evidence="5" id="KW-0804">Transcription</keyword>
<dbReference type="InterPro" id="IPR051446">
    <property type="entry name" value="HTH_trans_reg/aminotransferase"/>
</dbReference>
<reference evidence="7 8" key="1">
    <citation type="journal article" date="2020" name="Proc. Natl. Acad. Sci. U.S.A.">
        <title>Ecological drivers of bacterial community assembly in synthetic phycospheres.</title>
        <authorList>
            <person name="Fu H."/>
            <person name="Uchimiya M."/>
            <person name="Gore J."/>
            <person name="Moran M.A."/>
        </authorList>
    </citation>
    <scope>NUCLEOTIDE SEQUENCE [LARGE SCALE GENOMIC DNA]</scope>
    <source>
        <strain evidence="7">HF-Din03</strain>
    </source>
</reference>
<name>A0A850LCE5_9RHOB</name>
<feature type="domain" description="HTH gntR-type" evidence="6">
    <location>
        <begin position="17"/>
        <end position="85"/>
    </location>
</feature>
<evidence type="ECO:0000256" key="4">
    <source>
        <dbReference type="ARBA" id="ARBA00023125"/>
    </source>
</evidence>
<dbReference type="PRINTS" id="PR00035">
    <property type="entry name" value="HTHGNTR"/>
</dbReference>
<comment type="similarity">
    <text evidence="1">In the C-terminal section; belongs to the class-I pyridoxal-phosphate-dependent aminotransferase family.</text>
</comment>
<dbReference type="PANTHER" id="PTHR46577">
    <property type="entry name" value="HTH-TYPE TRANSCRIPTIONAL REGULATORY PROTEIN GABR"/>
    <property type="match status" value="1"/>
</dbReference>
<keyword evidence="2" id="KW-0663">Pyridoxal phosphate</keyword>
<dbReference type="InterPro" id="IPR036390">
    <property type="entry name" value="WH_DNA-bd_sf"/>
</dbReference>
<dbReference type="GO" id="GO:0008483">
    <property type="term" value="F:transaminase activity"/>
    <property type="evidence" value="ECO:0007669"/>
    <property type="project" value="UniProtKB-KW"/>
</dbReference>
<dbReference type="PANTHER" id="PTHR46577:SF1">
    <property type="entry name" value="HTH-TYPE TRANSCRIPTIONAL REGULATORY PROTEIN GABR"/>
    <property type="match status" value="1"/>
</dbReference>
<dbReference type="CDD" id="cd07377">
    <property type="entry name" value="WHTH_GntR"/>
    <property type="match status" value="1"/>
</dbReference>
<proteinExistence type="inferred from homology"/>
<dbReference type="Pfam" id="PF00392">
    <property type="entry name" value="GntR"/>
    <property type="match status" value="1"/>
</dbReference>
<sequence>MTQTSWPAISIDRTGPVPVFEQICAAIRARASTGDLPEGTAVPPTRVLAVELGVSRSTVVIAYEQLVAEGYLRARQGSGHVVCAMGEVEAAPAAARPRPARAEASPPSARPFVAGTPDMRLFPYRQWARTVARLCRSNPQAMFTTTDAFGNLALRGAIAAHLRDWRGVVAAPEQIIITAGATDALELCMRSLSRTGETIALEDPGYAPLRSFARAQGLRPVFLPLDEQGATLPPPVETPRLAVLTPSHQYPLGGAMSPSRRSAWAHWARSGDAWIVEDDYDSEFRYAGRPIPAMAGFDPLSRTIYVGSFSKIFSNALRLGYLIVPEPLLGAFRQTVLRFGVRAGSMPQQALAEFMSSGEFYRHLRRVRRIYGERRRFLLDRLARDFAEFGSATDHQAGMQTVLHLRPDLDDAALAERARAAGLTVSALSRYCAVPGRGNGLILGFCAFSEVEMAPALDALRDLLANA</sequence>
<dbReference type="Proteomes" id="UP000565723">
    <property type="component" value="Unassembled WGS sequence"/>
</dbReference>
<dbReference type="InterPro" id="IPR015421">
    <property type="entry name" value="PyrdxlP-dep_Trfase_major"/>
</dbReference>
<dbReference type="EMBL" id="JABXIY010000006">
    <property type="protein sequence ID" value="NVK95653.1"/>
    <property type="molecule type" value="Genomic_DNA"/>
</dbReference>
<dbReference type="OMA" id="YDSEFRW"/>
<dbReference type="Gene3D" id="1.10.10.10">
    <property type="entry name" value="Winged helix-like DNA-binding domain superfamily/Winged helix DNA-binding domain"/>
    <property type="match status" value="1"/>
</dbReference>
<evidence type="ECO:0000313" key="7">
    <source>
        <dbReference type="EMBL" id="NVK95653.1"/>
    </source>
</evidence>
<dbReference type="SMART" id="SM00345">
    <property type="entry name" value="HTH_GNTR"/>
    <property type="match status" value="1"/>
</dbReference>
<accession>A0A850LCE5</accession>
<dbReference type="InterPro" id="IPR004839">
    <property type="entry name" value="Aminotransferase_I/II_large"/>
</dbReference>
<gene>
    <name evidence="7" type="ORF">HW564_01875</name>
</gene>
<dbReference type="InterPro" id="IPR036388">
    <property type="entry name" value="WH-like_DNA-bd_sf"/>
</dbReference>
<keyword evidence="7" id="KW-0032">Aminotransferase</keyword>
<dbReference type="GO" id="GO:0030170">
    <property type="term" value="F:pyridoxal phosphate binding"/>
    <property type="evidence" value="ECO:0007669"/>
    <property type="project" value="InterPro"/>
</dbReference>
<keyword evidence="7" id="KW-0808">Transferase</keyword>
<keyword evidence="3" id="KW-0805">Transcription regulation</keyword>
<evidence type="ECO:0000256" key="3">
    <source>
        <dbReference type="ARBA" id="ARBA00023015"/>
    </source>
</evidence>
<evidence type="ECO:0000256" key="2">
    <source>
        <dbReference type="ARBA" id="ARBA00022898"/>
    </source>
</evidence>
<dbReference type="Gene3D" id="3.40.640.10">
    <property type="entry name" value="Type I PLP-dependent aspartate aminotransferase-like (Major domain)"/>
    <property type="match status" value="1"/>
</dbReference>
<keyword evidence="4" id="KW-0238">DNA-binding</keyword>
<dbReference type="AlphaFoldDB" id="A0A850LCE5"/>
<comment type="caution">
    <text evidence="7">The sequence shown here is derived from an EMBL/GenBank/DDBJ whole genome shotgun (WGS) entry which is preliminary data.</text>
</comment>
<dbReference type="CDD" id="cd00609">
    <property type="entry name" value="AAT_like"/>
    <property type="match status" value="1"/>
</dbReference>
<protein>
    <submittedName>
        <fullName evidence="7">PLP-dependent aminotransferase family protein</fullName>
    </submittedName>
</protein>